<dbReference type="AlphaFoldDB" id="A0A346CIT0"/>
<organism evidence="2">
    <name type="scientific">Conus ermineus</name>
    <name type="common">Agate cone</name>
    <name type="synonym">Chelyconus ermineus</name>
    <dbReference type="NCBI Taxonomy" id="55423"/>
    <lineage>
        <taxon>Eukaryota</taxon>
        <taxon>Metazoa</taxon>
        <taxon>Spiralia</taxon>
        <taxon>Lophotrochozoa</taxon>
        <taxon>Mollusca</taxon>
        <taxon>Gastropoda</taxon>
        <taxon>Caenogastropoda</taxon>
        <taxon>Neogastropoda</taxon>
        <taxon>Conoidea</taxon>
        <taxon>Conidae</taxon>
        <taxon>Conus</taxon>
        <taxon>Chelyconus</taxon>
    </lineage>
</organism>
<name>A0A346CIT0_CONER</name>
<evidence type="ECO:0000313" key="2">
    <source>
        <dbReference type="EMBL" id="AXL95479.1"/>
    </source>
</evidence>
<sequence length="73" mass="8003">MSKLGVVLFTFLVLFPLTTLQLEADQPVERQQDFNPGETRGIMMHVLSKGTSLLGCCVGQGCWNVPICDCCNV</sequence>
<feature type="signal peptide" evidence="1">
    <location>
        <begin position="1"/>
        <end position="24"/>
    </location>
</feature>
<dbReference type="EMBL" id="MH360430">
    <property type="protein sequence ID" value="AXL95479.1"/>
    <property type="molecule type" value="mRNA"/>
</dbReference>
<evidence type="ECO:0000256" key="1">
    <source>
        <dbReference type="SAM" id="SignalP"/>
    </source>
</evidence>
<accession>A0A346CIT0</accession>
<proteinExistence type="evidence at transcript level"/>
<protein>
    <submittedName>
        <fullName evidence="2">Conotoxin superfamily M</fullName>
    </submittedName>
</protein>
<feature type="chain" id="PRO_5016880252" evidence="1">
    <location>
        <begin position="25"/>
        <end position="73"/>
    </location>
</feature>
<reference evidence="2" key="1">
    <citation type="journal article" date="2018" name="Genome Biol. Evol.">
        <title>Conotoxin diversity in Chelyconus ermineus (Born, 1778) and the convergent origin of piscivory in the Atlantic and Indo-Pacific cones.</title>
        <authorList>
            <person name="Abalde S."/>
            <person name="Tenorio M.J."/>
            <person name="Afonso C.M."/>
            <person name="Zardoya R."/>
        </authorList>
    </citation>
    <scope>NUCLEOTIDE SEQUENCE</scope>
    <source>
        <strain evidence="2">Cerm_142</strain>
    </source>
</reference>
<keyword evidence="1" id="KW-0732">Signal</keyword>